<protein>
    <submittedName>
        <fullName evidence="2">Uncharacterized protein</fullName>
    </submittedName>
</protein>
<sequence length="94" mass="11128">MLCSVYEIKMQFSFSFSNFCLLRMEFKRGHRILKSKKDHWQTQILIVFCPIFIWVHCPVRNLLVGSEYVMSMAYKTQILLVGSACLIRKKLYGD</sequence>
<keyword evidence="1" id="KW-0472">Membrane</keyword>
<proteinExistence type="predicted"/>
<dbReference type="Proteomes" id="UP000264353">
    <property type="component" value="Chromosome A4"/>
</dbReference>
<organism evidence="2 3">
    <name type="scientific">Brassica campestris</name>
    <name type="common">Field mustard</name>
    <dbReference type="NCBI Taxonomy" id="3711"/>
    <lineage>
        <taxon>Eukaryota</taxon>
        <taxon>Viridiplantae</taxon>
        <taxon>Streptophyta</taxon>
        <taxon>Embryophyta</taxon>
        <taxon>Tracheophyta</taxon>
        <taxon>Spermatophyta</taxon>
        <taxon>Magnoliopsida</taxon>
        <taxon>eudicotyledons</taxon>
        <taxon>Gunneridae</taxon>
        <taxon>Pentapetalae</taxon>
        <taxon>rosids</taxon>
        <taxon>malvids</taxon>
        <taxon>Brassicales</taxon>
        <taxon>Brassicaceae</taxon>
        <taxon>Brassiceae</taxon>
        <taxon>Brassica</taxon>
    </lineage>
</organism>
<keyword evidence="1" id="KW-0812">Transmembrane</keyword>
<evidence type="ECO:0000313" key="2">
    <source>
        <dbReference type="EMBL" id="RID65264.1"/>
    </source>
</evidence>
<keyword evidence="1" id="KW-1133">Transmembrane helix</keyword>
<name>A0A397ZLN2_BRACM</name>
<feature type="transmembrane region" description="Helical" evidence="1">
    <location>
        <begin position="40"/>
        <end position="56"/>
    </location>
</feature>
<gene>
    <name evidence="2" type="ORF">BRARA_D00471</name>
</gene>
<evidence type="ECO:0000313" key="3">
    <source>
        <dbReference type="Proteomes" id="UP000264353"/>
    </source>
</evidence>
<accession>A0A397ZLN2</accession>
<dbReference type="EMBL" id="CM010631">
    <property type="protein sequence ID" value="RID65264.1"/>
    <property type="molecule type" value="Genomic_DNA"/>
</dbReference>
<reference evidence="2 3" key="1">
    <citation type="submission" date="2018-06" db="EMBL/GenBank/DDBJ databases">
        <title>WGS assembly of Brassica rapa FPsc.</title>
        <authorList>
            <person name="Bowman J."/>
            <person name="Kohchi T."/>
            <person name="Yamato K."/>
            <person name="Jenkins J."/>
            <person name="Shu S."/>
            <person name="Ishizaki K."/>
            <person name="Yamaoka S."/>
            <person name="Nishihama R."/>
            <person name="Nakamura Y."/>
            <person name="Berger F."/>
            <person name="Adam C."/>
            <person name="Aki S."/>
            <person name="Althoff F."/>
            <person name="Araki T."/>
            <person name="Arteaga-Vazquez M."/>
            <person name="Balasubrmanian S."/>
            <person name="Bauer D."/>
            <person name="Boehm C."/>
            <person name="Briginshaw L."/>
            <person name="Caballero-Perez J."/>
            <person name="Catarino B."/>
            <person name="Chen F."/>
            <person name="Chiyoda S."/>
            <person name="Chovatia M."/>
            <person name="Davies K."/>
            <person name="Delmans M."/>
            <person name="Demura T."/>
            <person name="Dierschke T."/>
            <person name="Dolan L."/>
            <person name="Dorantes-Acosta A."/>
            <person name="Eklund D."/>
            <person name="Florent S."/>
            <person name="Flores-Sandoval E."/>
            <person name="Fujiyama A."/>
            <person name="Fukuzawa H."/>
            <person name="Galik B."/>
            <person name="Grimanelli D."/>
            <person name="Grimwood J."/>
            <person name="Grossniklaus U."/>
            <person name="Hamada T."/>
            <person name="Haseloff J."/>
            <person name="Hetherington A."/>
            <person name="Higo A."/>
            <person name="Hirakawa Y."/>
            <person name="Hundley H."/>
            <person name="Ikeda Y."/>
            <person name="Inoue K."/>
            <person name="Inoue S."/>
            <person name="Ishida S."/>
            <person name="Jia Q."/>
            <person name="Kakita M."/>
            <person name="Kanazawa T."/>
            <person name="Kawai Y."/>
            <person name="Kawashima T."/>
            <person name="Kennedy M."/>
            <person name="Kinose K."/>
            <person name="Kinoshita T."/>
            <person name="Kohara Y."/>
            <person name="Koide E."/>
            <person name="Komatsu K."/>
            <person name="Kopischke S."/>
            <person name="Kubo M."/>
            <person name="Kyozuka J."/>
            <person name="Lagercrantz U."/>
            <person name="Lin S."/>
            <person name="Lindquist E."/>
            <person name="Lipzen A."/>
            <person name="Lu C."/>
            <person name="Luna E."/>
            <person name="Martienssen R."/>
            <person name="Minamino N."/>
            <person name="Mizutani M."/>
            <person name="Mizutani M."/>
            <person name="Mochizuki N."/>
            <person name="Monte I."/>
            <person name="Mosher R."/>
            <person name="Nagasaki H."/>
            <person name="Nakagami H."/>
            <person name="Naramoto S."/>
            <person name="Nishitani K."/>
            <person name="Ohtani M."/>
            <person name="Okamoto T."/>
            <person name="Okumura M."/>
            <person name="Phillips J."/>
            <person name="Pollak B."/>
            <person name="Reinders A."/>
            <person name="Roevekamp M."/>
            <person name="Sano R."/>
            <person name="Sawa S."/>
            <person name="Schmid M."/>
            <person name="Shirakawa M."/>
            <person name="Solano R."/>
            <person name="Spunde A."/>
            <person name="Suetsugu N."/>
            <person name="Sugano S."/>
            <person name="Sugiyama A."/>
            <person name="Sun R."/>
            <person name="Suzuki Y."/>
            <person name="Takenaka M."/>
            <person name="Takezawa D."/>
            <person name="Tomogane H."/>
            <person name="Tsuzuki M."/>
            <person name="Ueda T."/>
            <person name="Umeda M."/>
            <person name="Ward J."/>
            <person name="Watanabe Y."/>
            <person name="Yazaki K."/>
            <person name="Yokoyama R."/>
            <person name="Yoshitake Y."/>
            <person name="Yotsui I."/>
            <person name="Zachgo S."/>
            <person name="Schmutz J."/>
        </authorList>
    </citation>
    <scope>NUCLEOTIDE SEQUENCE [LARGE SCALE GENOMIC DNA]</scope>
    <source>
        <strain evidence="3">cv. B-3</strain>
    </source>
</reference>
<evidence type="ECO:0000256" key="1">
    <source>
        <dbReference type="SAM" id="Phobius"/>
    </source>
</evidence>
<dbReference type="AlphaFoldDB" id="A0A397ZLN2"/>